<dbReference type="Gene3D" id="3.40.50.11350">
    <property type="match status" value="1"/>
</dbReference>
<dbReference type="EMBL" id="NEDP02001331">
    <property type="protein sequence ID" value="OWF53573.1"/>
    <property type="molecule type" value="Genomic_DNA"/>
</dbReference>
<proteinExistence type="predicted"/>
<organism evidence="1 2">
    <name type="scientific">Mizuhopecten yessoensis</name>
    <name type="common">Japanese scallop</name>
    <name type="synonym">Patinopecten yessoensis</name>
    <dbReference type="NCBI Taxonomy" id="6573"/>
    <lineage>
        <taxon>Eukaryota</taxon>
        <taxon>Metazoa</taxon>
        <taxon>Spiralia</taxon>
        <taxon>Lophotrochozoa</taxon>
        <taxon>Mollusca</taxon>
        <taxon>Bivalvia</taxon>
        <taxon>Autobranchia</taxon>
        <taxon>Pteriomorphia</taxon>
        <taxon>Pectinida</taxon>
        <taxon>Pectinoidea</taxon>
        <taxon>Pectinidae</taxon>
        <taxon>Mizuhopecten</taxon>
    </lineage>
</organism>
<evidence type="ECO:0000313" key="2">
    <source>
        <dbReference type="Proteomes" id="UP000242188"/>
    </source>
</evidence>
<evidence type="ECO:0000313" key="1">
    <source>
        <dbReference type="EMBL" id="OWF53573.1"/>
    </source>
</evidence>
<dbReference type="OrthoDB" id="9979734at2759"/>
<reference evidence="1 2" key="1">
    <citation type="journal article" date="2017" name="Nat. Ecol. Evol.">
        <title>Scallop genome provides insights into evolution of bilaterian karyotype and development.</title>
        <authorList>
            <person name="Wang S."/>
            <person name="Zhang J."/>
            <person name="Jiao W."/>
            <person name="Li J."/>
            <person name="Xun X."/>
            <person name="Sun Y."/>
            <person name="Guo X."/>
            <person name="Huan P."/>
            <person name="Dong B."/>
            <person name="Zhang L."/>
            <person name="Hu X."/>
            <person name="Sun X."/>
            <person name="Wang J."/>
            <person name="Zhao C."/>
            <person name="Wang Y."/>
            <person name="Wang D."/>
            <person name="Huang X."/>
            <person name="Wang R."/>
            <person name="Lv J."/>
            <person name="Li Y."/>
            <person name="Zhang Z."/>
            <person name="Liu B."/>
            <person name="Lu W."/>
            <person name="Hui Y."/>
            <person name="Liang J."/>
            <person name="Zhou Z."/>
            <person name="Hou R."/>
            <person name="Li X."/>
            <person name="Liu Y."/>
            <person name="Li H."/>
            <person name="Ning X."/>
            <person name="Lin Y."/>
            <person name="Zhao L."/>
            <person name="Xing Q."/>
            <person name="Dou J."/>
            <person name="Li Y."/>
            <person name="Mao J."/>
            <person name="Guo H."/>
            <person name="Dou H."/>
            <person name="Li T."/>
            <person name="Mu C."/>
            <person name="Jiang W."/>
            <person name="Fu Q."/>
            <person name="Fu X."/>
            <person name="Miao Y."/>
            <person name="Liu J."/>
            <person name="Yu Q."/>
            <person name="Li R."/>
            <person name="Liao H."/>
            <person name="Li X."/>
            <person name="Kong Y."/>
            <person name="Jiang Z."/>
            <person name="Chourrout D."/>
            <person name="Li R."/>
            <person name="Bao Z."/>
        </authorList>
    </citation>
    <scope>NUCLEOTIDE SEQUENCE [LARGE SCALE GENOMIC DNA]</scope>
    <source>
        <strain evidence="1 2">PY_sf001</strain>
    </source>
</reference>
<dbReference type="AlphaFoldDB" id="A0A210QXX2"/>
<name>A0A210QXX2_MIZYE</name>
<evidence type="ECO:0008006" key="3">
    <source>
        <dbReference type="Google" id="ProtNLM"/>
    </source>
</evidence>
<gene>
    <name evidence="1" type="ORF">KP79_PYT14588</name>
</gene>
<accession>A0A210QXX2</accession>
<comment type="caution">
    <text evidence="1">The sequence shown here is derived from an EMBL/GenBank/DDBJ whole genome shotgun (WGS) entry which is preliminary data.</text>
</comment>
<keyword evidence="2" id="KW-1185">Reference proteome</keyword>
<protein>
    <recommendedName>
        <fullName evidence="3">Alpha-(1,6)-fucosyltransferase</fullName>
    </recommendedName>
</protein>
<sequence length="378" mass="43526">MYIQRESLFMSTHENLHQGYIKNGKKLPDVVDVPILPLNDKRDVVKERSRTAEDRAVQEFFPEDRTLSGYIVYDCSTQHSGLCGGWSDRMSGILSTFGIAIISRRHFKINHDKPCAFDNFLEPNRYNWTFDKSEIPTNSDYMYLIDNNSKNLRVLSLKTKHLENAFKTNVTFIRMNWDMTLDFRKRPDIAEDFPWVTKLQYADIYYGLYHYLFKPGKTVLHEFANLQKRRKHELLACAHARAGDPGSKRRDFSYIWKFLSKLDRSKYDIFIASDQQYVRDAGIDSLEGYDVITTPGVLGNMDIGSVGCDVLMTGMVDFNTLTTCDLLVITDSGFSILSAYVRGTSDNLYCMGDNDVFPCSRNTLEDIYPGNMLAPRLQ</sequence>
<dbReference type="Proteomes" id="UP000242188">
    <property type="component" value="Unassembled WGS sequence"/>
</dbReference>